<comment type="caution">
    <text evidence="1">The sequence shown here is derived from an EMBL/GenBank/DDBJ whole genome shotgun (WGS) entry which is preliminary data.</text>
</comment>
<keyword evidence="2" id="KW-1185">Reference proteome</keyword>
<organism evidence="1 2">
    <name type="scientific">Speluncibacter jeojiensis</name>
    <dbReference type="NCBI Taxonomy" id="2710754"/>
    <lineage>
        <taxon>Bacteria</taxon>
        <taxon>Bacillati</taxon>
        <taxon>Actinomycetota</taxon>
        <taxon>Actinomycetes</taxon>
        <taxon>Mycobacteriales</taxon>
        <taxon>Speluncibacteraceae</taxon>
        <taxon>Speluncibacter</taxon>
    </lineage>
</organism>
<sequence>MRKLIVSLLALVVVAVGVDFGAAAYTEYHLSRAVRQGAHLESDPSVTIAGFPFLTQVAAGRYDKVSILAKGVHTDFAGPVTIAATLRGVELPPSKLIGNSVDSVQVDHLDGRMIIDQTSLGQALGIPDLEVSAPRGQSTEAAAVRQSTGVVDAGGVVLTGTVPVGPATAKVSVQADLLLVGNQVRIAASNFSVGDPDTPVAEVPEPLRPAVLALFNKTIDPQDLPFGVTPTEVHVDGSQIVIEGSAEHVTLSVDEFEGATTR</sequence>
<accession>A0A9X4RDX3</accession>
<dbReference type="Proteomes" id="UP001152755">
    <property type="component" value="Unassembled WGS sequence"/>
</dbReference>
<dbReference type="Pfam" id="PF11209">
    <property type="entry name" value="LmeA"/>
    <property type="match status" value="1"/>
</dbReference>
<reference evidence="1" key="1">
    <citation type="submission" date="2022-08" db="EMBL/GenBank/DDBJ databases">
        <title>Genome analysis of Corynebacteriales strain.</title>
        <authorList>
            <person name="Lee S.D."/>
        </authorList>
    </citation>
    <scope>NUCLEOTIDE SEQUENCE</scope>
    <source>
        <strain evidence="1">D3-21</strain>
    </source>
</reference>
<protein>
    <submittedName>
        <fullName evidence="1">LmeA family phospholipid-binding protein</fullName>
    </submittedName>
</protein>
<evidence type="ECO:0000313" key="2">
    <source>
        <dbReference type="Proteomes" id="UP001152755"/>
    </source>
</evidence>
<dbReference type="AlphaFoldDB" id="A0A9X4RDX3"/>
<gene>
    <name evidence="1" type="ORF">NVS88_10790</name>
</gene>
<evidence type="ECO:0000313" key="1">
    <source>
        <dbReference type="EMBL" id="MDG3015038.1"/>
    </source>
</evidence>
<dbReference type="InterPro" id="IPR021373">
    <property type="entry name" value="DUF2993"/>
</dbReference>
<dbReference type="RefSeq" id="WP_277833852.1">
    <property type="nucleotide sequence ID" value="NZ_JAAIVF010000005.1"/>
</dbReference>
<proteinExistence type="predicted"/>
<dbReference type="EMBL" id="JANRHA010000006">
    <property type="protein sequence ID" value="MDG3015038.1"/>
    <property type="molecule type" value="Genomic_DNA"/>
</dbReference>
<name>A0A9X4RDX3_9ACTN</name>